<dbReference type="SUPFAM" id="SSF56300">
    <property type="entry name" value="Metallo-dependent phosphatases"/>
    <property type="match status" value="1"/>
</dbReference>
<dbReference type="InterPro" id="IPR051134">
    <property type="entry name" value="PPP_phosphatase"/>
</dbReference>
<dbReference type="EMBL" id="DS985245">
    <property type="protein sequence ID" value="EDV24915.1"/>
    <property type="molecule type" value="Genomic_DNA"/>
</dbReference>
<evidence type="ECO:0000256" key="7">
    <source>
        <dbReference type="ARBA" id="ARBA00022837"/>
    </source>
</evidence>
<dbReference type="GO" id="GO:0004722">
    <property type="term" value="F:protein serine/threonine phosphatase activity"/>
    <property type="evidence" value="ECO:0000318"/>
    <property type="project" value="GO_Central"/>
</dbReference>
<gene>
    <name evidence="12" type="ORF">TRIADDRAFT_56332</name>
</gene>
<evidence type="ECO:0000256" key="10">
    <source>
        <dbReference type="ARBA" id="ARBA00048336"/>
    </source>
</evidence>
<dbReference type="CDD" id="cd00051">
    <property type="entry name" value="EFh"/>
    <property type="match status" value="1"/>
</dbReference>
<evidence type="ECO:0000256" key="8">
    <source>
        <dbReference type="ARBA" id="ARBA00023211"/>
    </source>
</evidence>
<reference evidence="12 13" key="1">
    <citation type="journal article" date="2008" name="Nature">
        <title>The Trichoplax genome and the nature of placozoans.</title>
        <authorList>
            <person name="Srivastava M."/>
            <person name="Begovic E."/>
            <person name="Chapman J."/>
            <person name="Putnam N.H."/>
            <person name="Hellsten U."/>
            <person name="Kawashima T."/>
            <person name="Kuo A."/>
            <person name="Mitros T."/>
            <person name="Salamov A."/>
            <person name="Carpenter M.L."/>
            <person name="Signorovitch A.Y."/>
            <person name="Moreno M.A."/>
            <person name="Kamm K."/>
            <person name="Grimwood J."/>
            <person name="Schmutz J."/>
            <person name="Shapiro H."/>
            <person name="Grigoriev I.V."/>
            <person name="Buss L.W."/>
            <person name="Schierwater B."/>
            <person name="Dellaporta S.L."/>
            <person name="Rokhsar D.S."/>
        </authorList>
    </citation>
    <scope>NUCLEOTIDE SEQUENCE [LARGE SCALE GENOMIC DNA]</scope>
    <source>
        <strain evidence="12 13">Grell-BS-1999</strain>
    </source>
</reference>
<evidence type="ECO:0000256" key="1">
    <source>
        <dbReference type="ARBA" id="ARBA00001936"/>
    </source>
</evidence>
<dbReference type="GO" id="GO:0005509">
    <property type="term" value="F:calcium ion binding"/>
    <property type="evidence" value="ECO:0007669"/>
    <property type="project" value="InterPro"/>
</dbReference>
<evidence type="ECO:0000313" key="13">
    <source>
        <dbReference type="Proteomes" id="UP000009022"/>
    </source>
</evidence>
<proteinExistence type="inferred from homology"/>
<dbReference type="PhylomeDB" id="B3RXU3"/>
<comment type="catalytic activity">
    <reaction evidence="9">
        <text>O-phospho-L-seryl-[protein] + H2O = L-seryl-[protein] + phosphate</text>
        <dbReference type="Rhea" id="RHEA:20629"/>
        <dbReference type="Rhea" id="RHEA-COMP:9863"/>
        <dbReference type="Rhea" id="RHEA-COMP:11604"/>
        <dbReference type="ChEBI" id="CHEBI:15377"/>
        <dbReference type="ChEBI" id="CHEBI:29999"/>
        <dbReference type="ChEBI" id="CHEBI:43474"/>
        <dbReference type="ChEBI" id="CHEBI:83421"/>
        <dbReference type="EC" id="3.1.3.16"/>
    </reaction>
</comment>
<dbReference type="Gene3D" id="1.10.238.10">
    <property type="entry name" value="EF-hand"/>
    <property type="match status" value="1"/>
</dbReference>
<evidence type="ECO:0000256" key="6">
    <source>
        <dbReference type="ARBA" id="ARBA00022801"/>
    </source>
</evidence>
<dbReference type="PANTHER" id="PTHR45668:SF3">
    <property type="entry name" value="SERINE_THREONINE-PROTEIN PHOSPHATASE RDGC"/>
    <property type="match status" value="1"/>
</dbReference>
<evidence type="ECO:0000256" key="5">
    <source>
        <dbReference type="ARBA" id="ARBA00022737"/>
    </source>
</evidence>
<dbReference type="RefSeq" id="XP_002112805.1">
    <property type="nucleotide sequence ID" value="XM_002112769.1"/>
</dbReference>
<dbReference type="InterPro" id="IPR004843">
    <property type="entry name" value="Calcineurin-like_PHP"/>
</dbReference>
<dbReference type="SMART" id="SM00054">
    <property type="entry name" value="EFh"/>
    <property type="match status" value="3"/>
</dbReference>
<dbReference type="HOGENOM" id="CLU_012603_1_0_1"/>
<keyword evidence="6" id="KW-0378">Hydrolase</keyword>
<dbReference type="GO" id="GO:0005829">
    <property type="term" value="C:cytosol"/>
    <property type="evidence" value="ECO:0000318"/>
    <property type="project" value="GO_Central"/>
</dbReference>
<evidence type="ECO:0000256" key="9">
    <source>
        <dbReference type="ARBA" id="ARBA00047761"/>
    </source>
</evidence>
<comment type="catalytic activity">
    <reaction evidence="10">
        <text>O-phospho-L-threonyl-[protein] + H2O = L-threonyl-[protein] + phosphate</text>
        <dbReference type="Rhea" id="RHEA:47004"/>
        <dbReference type="Rhea" id="RHEA-COMP:11060"/>
        <dbReference type="Rhea" id="RHEA-COMP:11605"/>
        <dbReference type="ChEBI" id="CHEBI:15377"/>
        <dbReference type="ChEBI" id="CHEBI:30013"/>
        <dbReference type="ChEBI" id="CHEBI:43474"/>
        <dbReference type="ChEBI" id="CHEBI:61977"/>
        <dbReference type="EC" id="3.1.3.16"/>
    </reaction>
</comment>
<dbReference type="EC" id="3.1.3.16" evidence="3"/>
<dbReference type="Pfam" id="PF13499">
    <property type="entry name" value="EF-hand_7"/>
    <property type="match status" value="1"/>
</dbReference>
<dbReference type="FunCoup" id="B3RXU3">
    <property type="interactions" value="81"/>
</dbReference>
<dbReference type="InterPro" id="IPR011992">
    <property type="entry name" value="EF-hand-dom_pair"/>
</dbReference>
<dbReference type="eggNOG" id="KOG0377">
    <property type="taxonomic scope" value="Eukaryota"/>
</dbReference>
<evidence type="ECO:0000256" key="4">
    <source>
        <dbReference type="ARBA" id="ARBA00022723"/>
    </source>
</evidence>
<comment type="similarity">
    <text evidence="2">Belongs to the PPP phosphatase family.</text>
</comment>
<dbReference type="CDD" id="cd23767">
    <property type="entry name" value="IQCD"/>
    <property type="match status" value="1"/>
</dbReference>
<accession>B3RXU3</accession>
<dbReference type="PIRSF" id="PIRSF000912">
    <property type="entry name" value="PPEF"/>
    <property type="match status" value="1"/>
</dbReference>
<dbReference type="GO" id="GO:0005634">
    <property type="term" value="C:nucleus"/>
    <property type="evidence" value="ECO:0000318"/>
    <property type="project" value="GO_Central"/>
</dbReference>
<dbReference type="PROSITE" id="PS50222">
    <property type="entry name" value="EF_HAND_2"/>
    <property type="match status" value="2"/>
</dbReference>
<dbReference type="PROSITE" id="PS00018">
    <property type="entry name" value="EF_HAND_1"/>
    <property type="match status" value="2"/>
</dbReference>
<dbReference type="Gene3D" id="3.60.21.10">
    <property type="match status" value="1"/>
</dbReference>
<dbReference type="InterPro" id="IPR012008">
    <property type="entry name" value="Ser/Thr-Pase_EF-hand_contain"/>
</dbReference>
<sequence>MGCGPSHPNTVNRKANVKVPSKGSENVVFNNNNWVCKDTSITVKSAILIQNWFRRYKARLEARKRCTWSIFQQIEFAGEQDQLKIKTEYVVKLIRHFVMSRVNFSQIQFICYTVPTLYNFFNGMIDQVKISNANITKGRRSSSIANVLAPISNSYLEEEAQLVQATDPDSVIINKAYQGPHINMPITLDQVKELIEAFSQDKEISTEKLMTFYSYSIRYGFLKEVISKYKRNASKVVKMFEDVFSWLPLATIIDNKIFVTHGGISDQTDVHYLNVIDRHKYISVLRPSLLDEEDGEEKIDLTEWRQVLDVLWSDPKNANGCKPNEYRGGGSYFGPDVTRNFLSKHNFNLIIRSHECKIEGWEYMHYDKVLTVFSASNYYSPGSNKGAYLKLNDKHEIECLQFMSDTNYGNKNLSMREKMGIIEESALREIQSKFHSHRMALEAEFKAIDTEETGCITIDQWIRCLVNVLELELPWRRIKHQIVNITADGMVQYHSCFDKFSLQSALKSKGPTVTETLYKHKNSLETIFRIIDKDNSGLISMEEFQDSCLLLDDHVKSFMSKEDIHNLAKSIDFNNDGHIDFNEFLEAFRLVSKEQENDNYSLNGVSDNQV</sequence>
<dbReference type="InterPro" id="IPR006186">
    <property type="entry name" value="Ser/Thr-sp_prot-phosphatase"/>
</dbReference>
<dbReference type="STRING" id="10228.B3RXU3"/>
<evidence type="ECO:0000313" key="12">
    <source>
        <dbReference type="EMBL" id="EDV24915.1"/>
    </source>
</evidence>
<dbReference type="OrthoDB" id="442428at2759"/>
<evidence type="ECO:0000256" key="2">
    <source>
        <dbReference type="ARBA" id="ARBA00008294"/>
    </source>
</evidence>
<feature type="domain" description="EF-hand" evidence="11">
    <location>
        <begin position="559"/>
        <end position="594"/>
    </location>
</feature>
<dbReference type="InterPro" id="IPR002048">
    <property type="entry name" value="EF_hand_dom"/>
</dbReference>
<dbReference type="GeneID" id="6753595"/>
<dbReference type="GO" id="GO:0050906">
    <property type="term" value="P:detection of stimulus involved in sensory perception"/>
    <property type="evidence" value="ECO:0007669"/>
    <property type="project" value="InterPro"/>
</dbReference>
<keyword evidence="4" id="KW-0479">Metal-binding</keyword>
<evidence type="ECO:0000259" key="11">
    <source>
        <dbReference type="PROSITE" id="PS50222"/>
    </source>
</evidence>
<dbReference type="SUPFAM" id="SSF47473">
    <property type="entry name" value="EF-hand"/>
    <property type="match status" value="1"/>
</dbReference>
<dbReference type="InterPro" id="IPR029052">
    <property type="entry name" value="Metallo-depent_PP-like"/>
</dbReference>
<comment type="cofactor">
    <cofactor evidence="1">
        <name>Mn(2+)</name>
        <dbReference type="ChEBI" id="CHEBI:29035"/>
    </cofactor>
</comment>
<dbReference type="InParanoid" id="B3RXU3"/>
<dbReference type="GO" id="GO:0030145">
    <property type="term" value="F:manganese ion binding"/>
    <property type="evidence" value="ECO:0007669"/>
    <property type="project" value="InterPro"/>
</dbReference>
<keyword evidence="5" id="KW-0677">Repeat</keyword>
<dbReference type="Proteomes" id="UP000009022">
    <property type="component" value="Unassembled WGS sequence"/>
</dbReference>
<dbReference type="SMART" id="SM00156">
    <property type="entry name" value="PP2Ac"/>
    <property type="match status" value="1"/>
</dbReference>
<organism evidence="12 13">
    <name type="scientific">Trichoplax adhaerens</name>
    <name type="common">Trichoplax reptans</name>
    <dbReference type="NCBI Taxonomy" id="10228"/>
    <lineage>
        <taxon>Eukaryota</taxon>
        <taxon>Metazoa</taxon>
        <taxon>Placozoa</taxon>
        <taxon>Uniplacotomia</taxon>
        <taxon>Trichoplacea</taxon>
        <taxon>Trichoplacidae</taxon>
        <taxon>Trichoplax</taxon>
    </lineage>
</organism>
<keyword evidence="7" id="KW-0106">Calcium</keyword>
<dbReference type="PANTHER" id="PTHR45668">
    <property type="entry name" value="SERINE/THREONINE-PROTEIN PHOSPHATASE 5-RELATED"/>
    <property type="match status" value="1"/>
</dbReference>
<feature type="domain" description="EF-hand" evidence="11">
    <location>
        <begin position="519"/>
        <end position="554"/>
    </location>
</feature>
<dbReference type="PRINTS" id="PR00114">
    <property type="entry name" value="STPHPHTASE"/>
</dbReference>
<keyword evidence="13" id="KW-1185">Reference proteome</keyword>
<protein>
    <recommendedName>
        <fullName evidence="3">protein-serine/threonine phosphatase</fullName>
        <ecNumber evidence="3">3.1.3.16</ecNumber>
    </recommendedName>
</protein>
<dbReference type="KEGG" id="tad:TRIADDRAFT_56332"/>
<dbReference type="Pfam" id="PF00149">
    <property type="entry name" value="Metallophos"/>
    <property type="match status" value="1"/>
</dbReference>
<dbReference type="GO" id="GO:0005506">
    <property type="term" value="F:iron ion binding"/>
    <property type="evidence" value="ECO:0007669"/>
    <property type="project" value="InterPro"/>
</dbReference>
<dbReference type="CTD" id="6753595"/>
<keyword evidence="8" id="KW-0464">Manganese</keyword>
<name>B3RXU3_TRIAD</name>
<dbReference type="InterPro" id="IPR018247">
    <property type="entry name" value="EF_Hand_1_Ca_BS"/>
</dbReference>
<dbReference type="AlphaFoldDB" id="B3RXU3"/>
<evidence type="ECO:0000256" key="3">
    <source>
        <dbReference type="ARBA" id="ARBA00013081"/>
    </source>
</evidence>
<dbReference type="OMA" id="WCEALES"/>